<dbReference type="Pfam" id="PF13489">
    <property type="entry name" value="Methyltransf_23"/>
    <property type="match status" value="1"/>
</dbReference>
<dbReference type="PANTHER" id="PTHR43861">
    <property type="entry name" value="TRANS-ACONITATE 2-METHYLTRANSFERASE-RELATED"/>
    <property type="match status" value="1"/>
</dbReference>
<dbReference type="AlphaFoldDB" id="A0A327SAR8"/>
<keyword evidence="1" id="KW-0489">Methyltransferase</keyword>
<dbReference type="GO" id="GO:0008168">
    <property type="term" value="F:methyltransferase activity"/>
    <property type="evidence" value="ECO:0007669"/>
    <property type="project" value="UniProtKB-KW"/>
</dbReference>
<evidence type="ECO:0000313" key="2">
    <source>
        <dbReference type="Proteomes" id="UP000249754"/>
    </source>
</evidence>
<gene>
    <name evidence="1" type="ORF">LY11_03885</name>
</gene>
<dbReference type="GO" id="GO:0032259">
    <property type="term" value="P:methylation"/>
    <property type="evidence" value="ECO:0007669"/>
    <property type="project" value="UniProtKB-KW"/>
</dbReference>
<sequence>MTKENKVYHSVTCRICKSPFSKEYNFKEQMFGFGDEFRYQECSSCGCLQIAELPADIIKYYPPYYYSFTQKIATLKKLPFLKRLLGNHRIQRKYSKDYNLLKYLKPINAKIDDRILDVGCGKGQLICDLFNQGFKQVEGVDKFLPQEIDYGYGVKVMKKELTELQSHTYDLIMMHHVLEHMDQQKQALTDCRGLLKEEGCLLIRIPVLGEAWERYQGNWVQLDAPRHFFLHTLKSMSILAEDAGFEIRQTTYDSTGFQFYASELYEKKIPLFSAANDYNLHPIEKEFTPGELKAFEQEAEKLNAVQRGDSAVFYLYKKPARS</sequence>
<comment type="caution">
    <text evidence="1">The sequence shown here is derived from an EMBL/GenBank/DDBJ whole genome shotgun (WGS) entry which is preliminary data.</text>
</comment>
<dbReference type="InterPro" id="IPR029063">
    <property type="entry name" value="SAM-dependent_MTases_sf"/>
</dbReference>
<dbReference type="EMBL" id="QLLR01000024">
    <property type="protein sequence ID" value="RAJ26179.1"/>
    <property type="molecule type" value="Genomic_DNA"/>
</dbReference>
<keyword evidence="1" id="KW-0808">Transferase</keyword>
<organism evidence="1 2">
    <name type="scientific">Pedobacter cryoconitis</name>
    <dbReference type="NCBI Taxonomy" id="188932"/>
    <lineage>
        <taxon>Bacteria</taxon>
        <taxon>Pseudomonadati</taxon>
        <taxon>Bacteroidota</taxon>
        <taxon>Sphingobacteriia</taxon>
        <taxon>Sphingobacteriales</taxon>
        <taxon>Sphingobacteriaceae</taxon>
        <taxon>Pedobacter</taxon>
    </lineage>
</organism>
<dbReference type="OrthoDB" id="9791837at2"/>
<dbReference type="Gene3D" id="3.40.50.150">
    <property type="entry name" value="Vaccinia Virus protein VP39"/>
    <property type="match status" value="1"/>
</dbReference>
<protein>
    <submittedName>
        <fullName evidence="1">Methyltransferase family protein</fullName>
    </submittedName>
</protein>
<evidence type="ECO:0000313" key="1">
    <source>
        <dbReference type="EMBL" id="RAJ26179.1"/>
    </source>
</evidence>
<proteinExistence type="predicted"/>
<dbReference type="RefSeq" id="WP_111635277.1">
    <property type="nucleotide sequence ID" value="NZ_QLLR01000024.1"/>
</dbReference>
<dbReference type="CDD" id="cd02440">
    <property type="entry name" value="AdoMet_MTases"/>
    <property type="match status" value="1"/>
</dbReference>
<dbReference type="Proteomes" id="UP000249754">
    <property type="component" value="Unassembled WGS sequence"/>
</dbReference>
<accession>A0A327SAR8</accession>
<dbReference type="SUPFAM" id="SSF53335">
    <property type="entry name" value="S-adenosyl-L-methionine-dependent methyltransferases"/>
    <property type="match status" value="1"/>
</dbReference>
<reference evidence="1 2" key="1">
    <citation type="submission" date="2018-06" db="EMBL/GenBank/DDBJ databases">
        <title>Genomic Encyclopedia of Archaeal and Bacterial Type Strains, Phase II (KMG-II): from individual species to whole genera.</title>
        <authorList>
            <person name="Goeker M."/>
        </authorList>
    </citation>
    <scope>NUCLEOTIDE SEQUENCE [LARGE SCALE GENOMIC DNA]</scope>
    <source>
        <strain evidence="1 2">DSM 14825</strain>
    </source>
</reference>
<name>A0A327SAR8_9SPHI</name>